<dbReference type="InterPro" id="IPR029033">
    <property type="entry name" value="His_PPase_superfam"/>
</dbReference>
<keyword evidence="1" id="KW-0732">Signal</keyword>
<proteinExistence type="predicted"/>
<evidence type="ECO:0000256" key="1">
    <source>
        <dbReference type="SAM" id="SignalP"/>
    </source>
</evidence>
<dbReference type="Proteomes" id="UP000298681">
    <property type="component" value="Unassembled WGS sequence"/>
</dbReference>
<evidence type="ECO:0000313" key="3">
    <source>
        <dbReference type="Proteomes" id="UP000298681"/>
    </source>
</evidence>
<dbReference type="InterPro" id="IPR013078">
    <property type="entry name" value="His_Pase_superF_clade-1"/>
</dbReference>
<dbReference type="Gene3D" id="3.40.50.1240">
    <property type="entry name" value="Phosphoglycerate mutase-like"/>
    <property type="match status" value="1"/>
</dbReference>
<evidence type="ECO:0000313" key="2">
    <source>
        <dbReference type="EMBL" id="TKS53642.1"/>
    </source>
</evidence>
<accession>A0A4Z1R291</accession>
<dbReference type="AlphaFoldDB" id="A0A4Z1R291"/>
<dbReference type="EMBL" id="SPUH01000001">
    <property type="protein sequence ID" value="TKS53642.1"/>
    <property type="molecule type" value="Genomic_DNA"/>
</dbReference>
<dbReference type="PROSITE" id="PS51257">
    <property type="entry name" value="PROKAR_LIPOPROTEIN"/>
    <property type="match status" value="1"/>
</dbReference>
<sequence length="166" mass="17870">MRLLLLPILLLLSACAGVPKPGSDTVFIVVRHAEKAAIPADDPPLSDEGRARAQALATLLADVPLSAIYSTPTRRTRETARPVADAKGLEVREYDGGKPPTETVTVLHLRHVGQQVLVVGHSNTVPMLVSTLCACPVPPIDETVYGQVYEVRIRADGETRLSMRGF</sequence>
<organism evidence="2 3">
    <name type="scientific">Luteimonas yindakuii</name>
    <dbReference type="NCBI Taxonomy" id="2565782"/>
    <lineage>
        <taxon>Bacteria</taxon>
        <taxon>Pseudomonadati</taxon>
        <taxon>Pseudomonadota</taxon>
        <taxon>Gammaproteobacteria</taxon>
        <taxon>Lysobacterales</taxon>
        <taxon>Lysobacteraceae</taxon>
        <taxon>Luteimonas</taxon>
    </lineage>
</organism>
<dbReference type="Pfam" id="PF00300">
    <property type="entry name" value="His_Phos_1"/>
    <property type="match status" value="1"/>
</dbReference>
<gene>
    <name evidence="2" type="ORF">E4582_01870</name>
</gene>
<protein>
    <submittedName>
        <fullName evidence="2">Histidine phosphatase family protein</fullName>
    </submittedName>
</protein>
<keyword evidence="3" id="KW-1185">Reference proteome</keyword>
<name>A0A4Z1R291_9GAMM</name>
<dbReference type="CDD" id="cd07067">
    <property type="entry name" value="HP_PGM_like"/>
    <property type="match status" value="1"/>
</dbReference>
<reference evidence="2 3" key="1">
    <citation type="submission" date="2019-01" db="EMBL/GenBank/DDBJ databases">
        <authorList>
            <person name="Zhang S."/>
        </authorList>
    </citation>
    <scope>NUCLEOTIDE SEQUENCE [LARGE SCALE GENOMIC DNA]</scope>
    <source>
        <strain evidence="2 3">1626</strain>
    </source>
</reference>
<dbReference type="SUPFAM" id="SSF53254">
    <property type="entry name" value="Phosphoglycerate mutase-like"/>
    <property type="match status" value="1"/>
</dbReference>
<comment type="caution">
    <text evidence="2">The sequence shown here is derived from an EMBL/GenBank/DDBJ whole genome shotgun (WGS) entry which is preliminary data.</text>
</comment>
<feature type="signal peptide" evidence="1">
    <location>
        <begin position="1"/>
        <end position="16"/>
    </location>
</feature>
<dbReference type="SMART" id="SM00855">
    <property type="entry name" value="PGAM"/>
    <property type="match status" value="1"/>
</dbReference>
<feature type="chain" id="PRO_5021246471" evidence="1">
    <location>
        <begin position="17"/>
        <end position="166"/>
    </location>
</feature>
<dbReference type="RefSeq" id="WP_134673027.1">
    <property type="nucleotide sequence ID" value="NZ_SPUH01000001.1"/>
</dbReference>